<dbReference type="PANTHER" id="PTHR45786:SF78">
    <property type="entry name" value="ATP-DEPENDENT DNA HELICASE"/>
    <property type="match status" value="1"/>
</dbReference>
<accession>A0AA39SEP6</accession>
<reference evidence="1" key="1">
    <citation type="journal article" date="2022" name="Plant J.">
        <title>Strategies of tolerance reflected in two North American maple genomes.</title>
        <authorList>
            <person name="McEvoy S.L."/>
            <person name="Sezen U.U."/>
            <person name="Trouern-Trend A."/>
            <person name="McMahon S.M."/>
            <person name="Schaberg P.G."/>
            <person name="Yang J."/>
            <person name="Wegrzyn J.L."/>
            <person name="Swenson N.G."/>
        </authorList>
    </citation>
    <scope>NUCLEOTIDE SEQUENCE</scope>
    <source>
        <strain evidence="1">NS2018</strain>
    </source>
</reference>
<evidence type="ECO:0000313" key="1">
    <source>
        <dbReference type="EMBL" id="KAK0587414.1"/>
    </source>
</evidence>
<reference evidence="1" key="2">
    <citation type="submission" date="2023-06" db="EMBL/GenBank/DDBJ databases">
        <authorList>
            <person name="Swenson N.G."/>
            <person name="Wegrzyn J.L."/>
            <person name="Mcevoy S.L."/>
        </authorList>
    </citation>
    <scope>NUCLEOTIDE SEQUENCE</scope>
    <source>
        <strain evidence="1">NS2018</strain>
        <tissue evidence="1">Leaf</tissue>
    </source>
</reference>
<proteinExistence type="predicted"/>
<keyword evidence="2" id="KW-1185">Reference proteome</keyword>
<protein>
    <submittedName>
        <fullName evidence="1">Uncharacterized protein</fullName>
    </submittedName>
</protein>
<sequence length="140" mass="16209">MLPSNNEPSYLQLYFYDTEHELEHRMQSSTKMSLLTLQKIIDILHINPYCRFFRNLRGVSDLENYKILIRSDAELDQILYNSPSVSQVAAVWVNDEPLGERKSRDIVVYGHADFAGEVDHRRSTTGYVFTMASTAISWMS</sequence>
<dbReference type="PANTHER" id="PTHR45786">
    <property type="entry name" value="DNA BINDING PROTEIN-LIKE"/>
    <property type="match status" value="1"/>
</dbReference>
<evidence type="ECO:0000313" key="2">
    <source>
        <dbReference type="Proteomes" id="UP001168877"/>
    </source>
</evidence>
<dbReference type="AlphaFoldDB" id="A0AA39SEP6"/>
<dbReference type="EMBL" id="JAUESC010000382">
    <property type="protein sequence ID" value="KAK0587414.1"/>
    <property type="molecule type" value="Genomic_DNA"/>
</dbReference>
<comment type="caution">
    <text evidence="1">The sequence shown here is derived from an EMBL/GenBank/DDBJ whole genome shotgun (WGS) entry which is preliminary data.</text>
</comment>
<gene>
    <name evidence="1" type="ORF">LWI29_022515</name>
</gene>
<dbReference type="Proteomes" id="UP001168877">
    <property type="component" value="Unassembled WGS sequence"/>
</dbReference>
<organism evidence="1 2">
    <name type="scientific">Acer saccharum</name>
    <name type="common">Sugar maple</name>
    <dbReference type="NCBI Taxonomy" id="4024"/>
    <lineage>
        <taxon>Eukaryota</taxon>
        <taxon>Viridiplantae</taxon>
        <taxon>Streptophyta</taxon>
        <taxon>Embryophyta</taxon>
        <taxon>Tracheophyta</taxon>
        <taxon>Spermatophyta</taxon>
        <taxon>Magnoliopsida</taxon>
        <taxon>eudicotyledons</taxon>
        <taxon>Gunneridae</taxon>
        <taxon>Pentapetalae</taxon>
        <taxon>rosids</taxon>
        <taxon>malvids</taxon>
        <taxon>Sapindales</taxon>
        <taxon>Sapindaceae</taxon>
        <taxon>Hippocastanoideae</taxon>
        <taxon>Acereae</taxon>
        <taxon>Acer</taxon>
    </lineage>
</organism>
<name>A0AA39SEP6_ACESA</name>